<evidence type="ECO:0000313" key="3">
    <source>
        <dbReference type="Proteomes" id="UP001177023"/>
    </source>
</evidence>
<dbReference type="PANTHER" id="PTHR23028:SF53">
    <property type="entry name" value="ACYL_TRANSF_3 DOMAIN-CONTAINING PROTEIN"/>
    <property type="match status" value="1"/>
</dbReference>
<dbReference type="EMBL" id="CATQJA010002659">
    <property type="protein sequence ID" value="CAJ0580457.1"/>
    <property type="molecule type" value="Genomic_DNA"/>
</dbReference>
<sequence>MQKVEVVASVQEKDCEALNKSPDMPRWENASEEFPKLDQLSGNGTFDVLVIGNSYVQRYRQWPEKVFRGRYRKFYQTQVTTCVPFLNYTGIDWQGPGCEKFSARIFDAVDRMRPKILVLILGYGLANDLITKHYDEMLPTAMQRIEILSKMTDHLLITYPIYQAAHQLAVDLLYEEIQYREQQKNNETALPVQKV</sequence>
<comment type="caution">
    <text evidence="2">The sequence shown here is derived from an EMBL/GenBank/DDBJ whole genome shotgun (WGS) entry which is preliminary data.</text>
</comment>
<reference evidence="2" key="1">
    <citation type="submission" date="2023-06" db="EMBL/GenBank/DDBJ databases">
        <authorList>
            <person name="Delattre M."/>
        </authorList>
    </citation>
    <scope>NUCLEOTIDE SEQUENCE</scope>
    <source>
        <strain evidence="2">AF72</strain>
    </source>
</reference>
<proteinExistence type="predicted"/>
<dbReference type="InterPro" id="IPR050879">
    <property type="entry name" value="Acyltransferase_3"/>
</dbReference>
<feature type="domain" description="SGNH" evidence="1">
    <location>
        <begin position="44"/>
        <end position="164"/>
    </location>
</feature>
<dbReference type="Proteomes" id="UP001177023">
    <property type="component" value="Unassembled WGS sequence"/>
</dbReference>
<dbReference type="GO" id="GO:0000271">
    <property type="term" value="P:polysaccharide biosynthetic process"/>
    <property type="evidence" value="ECO:0007669"/>
    <property type="project" value="TreeGrafter"/>
</dbReference>
<evidence type="ECO:0000259" key="1">
    <source>
        <dbReference type="Pfam" id="PF19040"/>
    </source>
</evidence>
<dbReference type="AlphaFoldDB" id="A0AA36G5T6"/>
<dbReference type="Pfam" id="PF19040">
    <property type="entry name" value="SGNH"/>
    <property type="match status" value="1"/>
</dbReference>
<evidence type="ECO:0000313" key="2">
    <source>
        <dbReference type="EMBL" id="CAJ0580457.1"/>
    </source>
</evidence>
<dbReference type="GO" id="GO:0016020">
    <property type="term" value="C:membrane"/>
    <property type="evidence" value="ECO:0007669"/>
    <property type="project" value="TreeGrafter"/>
</dbReference>
<protein>
    <recommendedName>
        <fullName evidence="1">SGNH domain-containing protein</fullName>
    </recommendedName>
</protein>
<accession>A0AA36G5T6</accession>
<dbReference type="PANTHER" id="PTHR23028">
    <property type="entry name" value="ACETYLTRANSFERASE"/>
    <property type="match status" value="1"/>
</dbReference>
<name>A0AA36G5T6_9BILA</name>
<organism evidence="2 3">
    <name type="scientific">Mesorhabditis spiculigera</name>
    <dbReference type="NCBI Taxonomy" id="96644"/>
    <lineage>
        <taxon>Eukaryota</taxon>
        <taxon>Metazoa</taxon>
        <taxon>Ecdysozoa</taxon>
        <taxon>Nematoda</taxon>
        <taxon>Chromadorea</taxon>
        <taxon>Rhabditida</taxon>
        <taxon>Rhabditina</taxon>
        <taxon>Rhabditomorpha</taxon>
        <taxon>Rhabditoidea</taxon>
        <taxon>Rhabditidae</taxon>
        <taxon>Mesorhabditinae</taxon>
        <taxon>Mesorhabditis</taxon>
    </lineage>
</organism>
<keyword evidence="3" id="KW-1185">Reference proteome</keyword>
<dbReference type="InterPro" id="IPR043968">
    <property type="entry name" value="SGNH"/>
</dbReference>
<gene>
    <name evidence="2" type="ORF">MSPICULIGERA_LOCUS18655</name>
</gene>
<feature type="non-terminal residue" evidence="2">
    <location>
        <position position="195"/>
    </location>
</feature>